<evidence type="ECO:0000313" key="1">
    <source>
        <dbReference type="EMBL" id="AEE51945.1"/>
    </source>
</evidence>
<dbReference type="Proteomes" id="UP000008461">
    <property type="component" value="Chromosome"/>
</dbReference>
<organism evidence="1 2">
    <name type="scientific">Haliscomenobacter hydrossis (strain ATCC 27775 / DSM 1100 / LMG 10767 / O)</name>
    <dbReference type="NCBI Taxonomy" id="760192"/>
    <lineage>
        <taxon>Bacteria</taxon>
        <taxon>Pseudomonadati</taxon>
        <taxon>Bacteroidota</taxon>
        <taxon>Saprospiria</taxon>
        <taxon>Saprospirales</taxon>
        <taxon>Haliscomenobacteraceae</taxon>
        <taxon>Haliscomenobacter</taxon>
    </lineage>
</organism>
<evidence type="ECO:0000313" key="2">
    <source>
        <dbReference type="Proteomes" id="UP000008461"/>
    </source>
</evidence>
<reference key="2">
    <citation type="submission" date="2011-04" db="EMBL/GenBank/DDBJ databases">
        <title>Complete sequence of chromosome of Haliscomenobacter hydrossis DSM 1100.</title>
        <authorList>
            <consortium name="US DOE Joint Genome Institute (JGI-PGF)"/>
            <person name="Lucas S."/>
            <person name="Han J."/>
            <person name="Lapidus A."/>
            <person name="Bruce D."/>
            <person name="Goodwin L."/>
            <person name="Pitluck S."/>
            <person name="Peters L."/>
            <person name="Kyrpides N."/>
            <person name="Mavromatis K."/>
            <person name="Ivanova N."/>
            <person name="Ovchinnikova G."/>
            <person name="Pagani I."/>
            <person name="Daligault H."/>
            <person name="Detter J.C."/>
            <person name="Han C."/>
            <person name="Land M."/>
            <person name="Hauser L."/>
            <person name="Markowitz V."/>
            <person name="Cheng J.-F."/>
            <person name="Hugenholtz P."/>
            <person name="Woyke T."/>
            <person name="Wu D."/>
            <person name="Verbarg S."/>
            <person name="Frueling A."/>
            <person name="Brambilla E."/>
            <person name="Klenk H.-P."/>
            <person name="Eisen J.A."/>
        </authorList>
    </citation>
    <scope>NUCLEOTIDE SEQUENCE</scope>
    <source>
        <strain>DSM 1100</strain>
    </source>
</reference>
<dbReference type="EMBL" id="CP002691">
    <property type="protein sequence ID" value="AEE51945.1"/>
    <property type="molecule type" value="Genomic_DNA"/>
</dbReference>
<proteinExistence type="predicted"/>
<protein>
    <submittedName>
        <fullName evidence="1">Uncharacterized protein</fullName>
    </submittedName>
</protein>
<dbReference type="KEGG" id="hhy:Halhy_4097"/>
<dbReference type="STRING" id="760192.Halhy_4097"/>
<accession>F4L6Z0</accession>
<dbReference type="AlphaFoldDB" id="F4L6Z0"/>
<dbReference type="HOGENOM" id="CLU_1118941_0_0_10"/>
<reference evidence="1 2" key="1">
    <citation type="journal article" date="2011" name="Stand. Genomic Sci.">
        <title>Complete genome sequence of Haliscomenobacter hydrossis type strain (O).</title>
        <authorList>
            <consortium name="US DOE Joint Genome Institute (JGI-PGF)"/>
            <person name="Daligault H."/>
            <person name="Lapidus A."/>
            <person name="Zeytun A."/>
            <person name="Nolan M."/>
            <person name="Lucas S."/>
            <person name="Del Rio T.G."/>
            <person name="Tice H."/>
            <person name="Cheng J.F."/>
            <person name="Tapia R."/>
            <person name="Han C."/>
            <person name="Goodwin L."/>
            <person name="Pitluck S."/>
            <person name="Liolios K."/>
            <person name="Pagani I."/>
            <person name="Ivanova N."/>
            <person name="Huntemann M."/>
            <person name="Mavromatis K."/>
            <person name="Mikhailova N."/>
            <person name="Pati A."/>
            <person name="Chen A."/>
            <person name="Palaniappan K."/>
            <person name="Land M."/>
            <person name="Hauser L."/>
            <person name="Brambilla E.M."/>
            <person name="Rohde M."/>
            <person name="Verbarg S."/>
            <person name="Goker M."/>
            <person name="Bristow J."/>
            <person name="Eisen J.A."/>
            <person name="Markowitz V."/>
            <person name="Hugenholtz P."/>
            <person name="Kyrpides N.C."/>
            <person name="Klenk H.P."/>
            <person name="Woyke T."/>
        </authorList>
    </citation>
    <scope>NUCLEOTIDE SEQUENCE [LARGE SCALE GENOMIC DNA]</scope>
    <source>
        <strain evidence="2">ATCC 27775 / DSM 1100 / LMG 10767 / O</strain>
    </source>
</reference>
<name>F4L6Z0_HALH1</name>
<sequence length="248" mass="27988">MSLTLSLALTSCAEQYESIYLNAQEGELRVQLQNLHPAAIDSAIFRLTGTGPLVRNEMDGQELVLDLAKVAMGQHLTEVEVHSHMLEATQDKSLALKRHDILNTYILLHTPEVGIAIPGPGDKDEAWTTKVEAYYHQYPERMEVQALPQSAFVGVGIDSSKTLQQLTLSRVATVAGRKAEPINLKHEKIYTAAEFYQMSSDGRKMYDDEGFAAFQKKLKNKDLRRMAYKYKVQYTDGTTREFEFSVRL</sequence>
<gene>
    <name evidence="1" type="ordered locus">Halhy_4097</name>
</gene>
<keyword evidence="2" id="KW-1185">Reference proteome</keyword>